<evidence type="ECO:0000313" key="10">
    <source>
        <dbReference type="Proteomes" id="UP001596047"/>
    </source>
</evidence>
<keyword evidence="5 7" id="KW-1133">Transmembrane helix</keyword>
<dbReference type="PANTHER" id="PTHR43744:SF9">
    <property type="entry name" value="POLYGALACTURONAN_RHAMNOGALACTURONAN TRANSPORT SYSTEM PERMEASE PROTEIN YTCP"/>
    <property type="match status" value="1"/>
</dbReference>
<feature type="transmembrane region" description="Helical" evidence="7">
    <location>
        <begin position="12"/>
        <end position="32"/>
    </location>
</feature>
<proteinExistence type="inferred from homology"/>
<name>A0ABW0VUY5_9BACL</name>
<evidence type="ECO:0000256" key="2">
    <source>
        <dbReference type="ARBA" id="ARBA00022448"/>
    </source>
</evidence>
<feature type="transmembrane region" description="Helical" evidence="7">
    <location>
        <begin position="82"/>
        <end position="100"/>
    </location>
</feature>
<keyword evidence="4 7" id="KW-0812">Transmembrane</keyword>
<comment type="subcellular location">
    <subcellularLocation>
        <location evidence="1 7">Cell membrane</location>
        <topology evidence="1 7">Multi-pass membrane protein</topology>
    </subcellularLocation>
</comment>
<feature type="transmembrane region" description="Helical" evidence="7">
    <location>
        <begin position="262"/>
        <end position="279"/>
    </location>
</feature>
<evidence type="ECO:0000256" key="5">
    <source>
        <dbReference type="ARBA" id="ARBA00022989"/>
    </source>
</evidence>
<reference evidence="10" key="1">
    <citation type="journal article" date="2019" name="Int. J. Syst. Evol. Microbiol.">
        <title>The Global Catalogue of Microorganisms (GCM) 10K type strain sequencing project: providing services to taxonomists for standard genome sequencing and annotation.</title>
        <authorList>
            <consortium name="The Broad Institute Genomics Platform"/>
            <consortium name="The Broad Institute Genome Sequencing Center for Infectious Disease"/>
            <person name="Wu L."/>
            <person name="Ma J."/>
        </authorList>
    </citation>
    <scope>NUCLEOTIDE SEQUENCE [LARGE SCALE GENOMIC DNA]</scope>
    <source>
        <strain evidence="10">CGMCC 1.3240</strain>
    </source>
</reference>
<dbReference type="InterPro" id="IPR000515">
    <property type="entry name" value="MetI-like"/>
</dbReference>
<accession>A0ABW0VUY5</accession>
<evidence type="ECO:0000256" key="1">
    <source>
        <dbReference type="ARBA" id="ARBA00004651"/>
    </source>
</evidence>
<dbReference type="CDD" id="cd06261">
    <property type="entry name" value="TM_PBP2"/>
    <property type="match status" value="1"/>
</dbReference>
<feature type="transmembrane region" description="Helical" evidence="7">
    <location>
        <begin position="185"/>
        <end position="205"/>
    </location>
</feature>
<dbReference type="SUPFAM" id="SSF161098">
    <property type="entry name" value="MetI-like"/>
    <property type="match status" value="1"/>
</dbReference>
<dbReference type="Proteomes" id="UP001596047">
    <property type="component" value="Unassembled WGS sequence"/>
</dbReference>
<comment type="caution">
    <text evidence="9">The sequence shown here is derived from an EMBL/GenBank/DDBJ whole genome shotgun (WGS) entry which is preliminary data.</text>
</comment>
<evidence type="ECO:0000256" key="7">
    <source>
        <dbReference type="RuleBase" id="RU363032"/>
    </source>
</evidence>
<dbReference type="RefSeq" id="WP_379188224.1">
    <property type="nucleotide sequence ID" value="NZ_JBHSOW010000040.1"/>
</dbReference>
<dbReference type="PANTHER" id="PTHR43744">
    <property type="entry name" value="ABC TRANSPORTER PERMEASE PROTEIN MG189-RELATED-RELATED"/>
    <property type="match status" value="1"/>
</dbReference>
<feature type="transmembrane region" description="Helical" evidence="7">
    <location>
        <begin position="143"/>
        <end position="164"/>
    </location>
</feature>
<dbReference type="PROSITE" id="PS50928">
    <property type="entry name" value="ABC_TM1"/>
    <property type="match status" value="1"/>
</dbReference>
<sequence length="294" mass="33020">MVYKMSWGRRAFVIFNYSFLTVLSLICVIPLLHTAAISLSSASAAASGAVKVLPIGFSWSAYQYVLNKVEFLRAFGVSVERVFLGVLINTILTVLLAYPLSKEQQNFRRRTFYVWIFVVTMLFSGGLIPTYVTIKTTGVMDSIWALVLPGAVPVFNVVMLLNFFRGLPKELEESAKIDGAGHWVTLLKIYMPLSMPALATITLFATVGHWNSWFDGIIYMNRPEHYPLQSFLQTVVIPQDFRNLTAEQVNAISRVSNRTVNAAQIIISMLPIVLLYPFLQKFFMKGITLGSVKE</sequence>
<keyword evidence="3" id="KW-1003">Cell membrane</keyword>
<feature type="domain" description="ABC transmembrane type-1" evidence="8">
    <location>
        <begin position="75"/>
        <end position="278"/>
    </location>
</feature>
<organism evidence="9 10">
    <name type="scientific">Paenibacillus solisilvae</name>
    <dbReference type="NCBI Taxonomy" id="2486751"/>
    <lineage>
        <taxon>Bacteria</taxon>
        <taxon>Bacillati</taxon>
        <taxon>Bacillota</taxon>
        <taxon>Bacilli</taxon>
        <taxon>Bacillales</taxon>
        <taxon>Paenibacillaceae</taxon>
        <taxon>Paenibacillus</taxon>
    </lineage>
</organism>
<evidence type="ECO:0000256" key="6">
    <source>
        <dbReference type="ARBA" id="ARBA00023136"/>
    </source>
</evidence>
<evidence type="ECO:0000259" key="8">
    <source>
        <dbReference type="PROSITE" id="PS50928"/>
    </source>
</evidence>
<dbReference type="EMBL" id="JBHSOW010000040">
    <property type="protein sequence ID" value="MFC5649692.1"/>
    <property type="molecule type" value="Genomic_DNA"/>
</dbReference>
<evidence type="ECO:0000256" key="3">
    <source>
        <dbReference type="ARBA" id="ARBA00022475"/>
    </source>
</evidence>
<keyword evidence="2 7" id="KW-0813">Transport</keyword>
<protein>
    <submittedName>
        <fullName evidence="9">Carbohydrate ABC transporter permease</fullName>
    </submittedName>
</protein>
<comment type="similarity">
    <text evidence="7">Belongs to the binding-protein-dependent transport system permease family.</text>
</comment>
<dbReference type="Pfam" id="PF00528">
    <property type="entry name" value="BPD_transp_1"/>
    <property type="match status" value="1"/>
</dbReference>
<keyword evidence="10" id="KW-1185">Reference proteome</keyword>
<feature type="transmembrane region" description="Helical" evidence="7">
    <location>
        <begin position="112"/>
        <end position="131"/>
    </location>
</feature>
<dbReference type="InterPro" id="IPR035906">
    <property type="entry name" value="MetI-like_sf"/>
</dbReference>
<keyword evidence="6 7" id="KW-0472">Membrane</keyword>
<evidence type="ECO:0000313" key="9">
    <source>
        <dbReference type="EMBL" id="MFC5649692.1"/>
    </source>
</evidence>
<evidence type="ECO:0000256" key="4">
    <source>
        <dbReference type="ARBA" id="ARBA00022692"/>
    </source>
</evidence>
<dbReference type="Gene3D" id="1.10.3720.10">
    <property type="entry name" value="MetI-like"/>
    <property type="match status" value="1"/>
</dbReference>
<gene>
    <name evidence="9" type="ORF">ACFPYJ_11270</name>
</gene>